<dbReference type="InterPro" id="IPR002110">
    <property type="entry name" value="Ankyrin_rpt"/>
</dbReference>
<dbReference type="Gene3D" id="1.25.40.20">
    <property type="entry name" value="Ankyrin repeat-containing domain"/>
    <property type="match status" value="1"/>
</dbReference>
<evidence type="ECO:0000256" key="2">
    <source>
        <dbReference type="ARBA" id="ARBA00022483"/>
    </source>
</evidence>
<dbReference type="PANTHER" id="PTHR24117:SF9">
    <property type="entry name" value="BCL-6 COREPRESSOR PCGF1 BINDING DOMAIN-CONTAINING PROTEIN"/>
    <property type="match status" value="1"/>
</dbReference>
<dbReference type="PRINTS" id="PR01415">
    <property type="entry name" value="ANKYRIN"/>
</dbReference>
<dbReference type="Proteomes" id="UP001142055">
    <property type="component" value="Chromosome 1"/>
</dbReference>
<sequence>MYYPGLFESATPFPGLNPHPFKTDSLPPSAGEQHVDLITLTDKKMAGNLSTSSLASPVLTTLTSPFRGPPHFGSPHYRPQTGDLMASPYMTSSAPHLAANDNLNPSLLHEQSFLEASTPYGIGPLPSYPHYPNYMGNSVLNPTLANKGSPSTGYPPHGSSFYPSSGPSYPSLYPDSFISEYIVRNHHHHHIDSTNKAPAYNAPVSDNSSFFEHLKRLQESLEGNGKSGGQSCHVNVAANHHGQYTCHTQPVRPEATNGENNSVCPKPSVIDSNPIGSNSNGDPTHLAPCPSSFQVSTPVSQCGGNNVSNCDLSKSNRSTKLCKVETNKSVSSDDVQPQRLLSSKADKKVTKNNNSSSKNHKNKSTINGVIHEKEYNNTKDYKSREGHNSTCTSKATTTTTTTTTAVVASEHITTTAATKTVTSTTLTSSKSAKAAAVNKVKHNRKDKCDNDRDNGERRNDATGQEKIKKTCKRQLWNPDGDEHDVANDKKKDVKENEKAKPKVKAPSKNEDKTNNNNNKKMKKDTIEEIASPKETKPSKKSNGNGRRRRFRSGLDMIRSSRKKSANKTRSPAKKDNKVKKDLTAKDLRLDSKRLIVNKSLGETMLHRSARNNRLDVVKQCLLLECDVNVRDNAGYTPLHECSSRGNLEVARLLLQHSADVNASATGGIRPLHDAIENNHIELVRLLLSYGADPNISTYSGSTPLQLCRSKMMFKFLKGTRPPQSLMSLIIVNLWTTMSRESGDYVENGFDIFADVPSDGEDCENVFHFGERPIVPSYCPIHNYNSPFYLLSDVLAATGLSEAEFKRLHSNVEITKITKTDFMKATLSQLEQRLFRADSIDQDELSIIERNDTIDEILNISTTVI</sequence>
<gene>
    <name evidence="9" type="ORF">RDWZM_001489</name>
</gene>
<dbReference type="SMART" id="SM00248">
    <property type="entry name" value="ANK"/>
    <property type="match status" value="3"/>
</dbReference>
<evidence type="ECO:0000256" key="3">
    <source>
        <dbReference type="ARBA" id="ARBA00022537"/>
    </source>
</evidence>
<dbReference type="GO" id="GO:0003714">
    <property type="term" value="F:transcription corepressor activity"/>
    <property type="evidence" value="ECO:0007669"/>
    <property type="project" value="TreeGrafter"/>
</dbReference>
<feature type="compositionally biased region" description="Basic and acidic residues" evidence="8">
    <location>
        <begin position="572"/>
        <end position="584"/>
    </location>
</feature>
<dbReference type="PANTHER" id="PTHR24117">
    <property type="entry name" value="AGAP007537-PB"/>
    <property type="match status" value="1"/>
</dbReference>
<feature type="region of interest" description="Disordered" evidence="8">
    <location>
        <begin position="247"/>
        <end position="289"/>
    </location>
</feature>
<evidence type="ECO:0000256" key="6">
    <source>
        <dbReference type="ARBA" id="ARBA00034703"/>
    </source>
</evidence>
<dbReference type="GO" id="GO:0005634">
    <property type="term" value="C:nucleus"/>
    <property type="evidence" value="ECO:0007669"/>
    <property type="project" value="TreeGrafter"/>
</dbReference>
<accession>A0A9Q0MC18</accession>
<feature type="compositionally biased region" description="Polar residues" evidence="8">
    <location>
        <begin position="327"/>
        <end position="341"/>
    </location>
</feature>
<feature type="repeat" description="ANK" evidence="7">
    <location>
        <begin position="633"/>
        <end position="665"/>
    </location>
</feature>
<evidence type="ECO:0000256" key="4">
    <source>
        <dbReference type="ARBA" id="ARBA00023028"/>
    </source>
</evidence>
<dbReference type="Pfam" id="PF12796">
    <property type="entry name" value="Ank_2"/>
    <property type="match status" value="1"/>
</dbReference>
<dbReference type="AlphaFoldDB" id="A0A9Q0MC18"/>
<keyword evidence="7" id="KW-0040">ANK repeat</keyword>
<feature type="compositionally biased region" description="Basic and acidic residues" evidence="8">
    <location>
        <begin position="483"/>
        <end position="500"/>
    </location>
</feature>
<name>A0A9Q0MC18_BLOTA</name>
<dbReference type="PROSITE" id="PS50297">
    <property type="entry name" value="ANK_REP_REGION"/>
    <property type="match status" value="2"/>
</dbReference>
<keyword evidence="3" id="KW-1052">Target cell membrane</keyword>
<feature type="region of interest" description="Disordered" evidence="8">
    <location>
        <begin position="433"/>
        <end position="584"/>
    </location>
</feature>
<feature type="compositionally biased region" description="Basic and acidic residues" evidence="8">
    <location>
        <begin position="523"/>
        <end position="537"/>
    </location>
</feature>
<dbReference type="InterPro" id="IPR036770">
    <property type="entry name" value="Ankyrin_rpt-contain_sf"/>
</dbReference>
<evidence type="ECO:0000313" key="10">
    <source>
        <dbReference type="Proteomes" id="UP001142055"/>
    </source>
</evidence>
<evidence type="ECO:0000256" key="7">
    <source>
        <dbReference type="PROSITE-ProRule" id="PRU00023"/>
    </source>
</evidence>
<keyword evidence="4" id="KW-0800">Toxin</keyword>
<proteinExistence type="inferred from homology"/>
<evidence type="ECO:0000256" key="8">
    <source>
        <dbReference type="SAM" id="MobiDB-lite"/>
    </source>
</evidence>
<comment type="subcellular location">
    <subcellularLocation>
        <location evidence="1">Target cell membrane</location>
    </subcellularLocation>
</comment>
<feature type="compositionally biased region" description="Basic and acidic residues" evidence="8">
    <location>
        <begin position="446"/>
        <end position="468"/>
    </location>
</feature>
<dbReference type="Gene3D" id="3.10.260.40">
    <property type="entry name" value="BCL-6 corepressor, PCGF1 binding domain"/>
    <property type="match status" value="1"/>
</dbReference>
<keyword evidence="4" id="KW-0638">Presynaptic neurotoxin</keyword>
<dbReference type="GO" id="GO:0044231">
    <property type="term" value="C:host cell presynaptic membrane"/>
    <property type="evidence" value="ECO:0007669"/>
    <property type="project" value="UniProtKB-KW"/>
</dbReference>
<keyword evidence="5" id="KW-1053">Target membrane</keyword>
<evidence type="ECO:0000256" key="1">
    <source>
        <dbReference type="ARBA" id="ARBA00004175"/>
    </source>
</evidence>
<evidence type="ECO:0008006" key="11">
    <source>
        <dbReference type="Google" id="ProtNLM"/>
    </source>
</evidence>
<reference evidence="9" key="1">
    <citation type="submission" date="2022-12" db="EMBL/GenBank/DDBJ databases">
        <title>Genome assemblies of Blomia tropicalis.</title>
        <authorList>
            <person name="Cui Y."/>
        </authorList>
    </citation>
    <scope>NUCLEOTIDE SEQUENCE</scope>
    <source>
        <tissue evidence="9">Adult mites</tissue>
    </source>
</reference>
<feature type="repeat" description="ANK" evidence="7">
    <location>
        <begin position="600"/>
        <end position="632"/>
    </location>
</feature>
<comment type="similarity">
    <text evidence="6">Belongs to the BCOR family.</text>
</comment>
<feature type="repeat" description="ANK" evidence="7">
    <location>
        <begin position="666"/>
        <end position="698"/>
    </location>
</feature>
<comment type="caution">
    <text evidence="9">The sequence shown here is derived from an EMBL/GenBank/DDBJ whole genome shotgun (WGS) entry which is preliminary data.</text>
</comment>
<dbReference type="SUPFAM" id="SSF48403">
    <property type="entry name" value="Ankyrin repeat"/>
    <property type="match status" value="1"/>
</dbReference>
<dbReference type="InterPro" id="IPR038227">
    <property type="entry name" value="PUFD_som_sf"/>
</dbReference>
<keyword evidence="10" id="KW-1185">Reference proteome</keyword>
<evidence type="ECO:0000256" key="5">
    <source>
        <dbReference type="ARBA" id="ARBA00023298"/>
    </source>
</evidence>
<feature type="region of interest" description="Disordered" evidence="8">
    <location>
        <begin position="325"/>
        <end position="400"/>
    </location>
</feature>
<keyword evidence="4" id="KW-0528">Neurotoxin</keyword>
<dbReference type="PROSITE" id="PS50088">
    <property type="entry name" value="ANK_REPEAT"/>
    <property type="match status" value="3"/>
</dbReference>
<dbReference type="GO" id="GO:0044218">
    <property type="term" value="C:other organism cell membrane"/>
    <property type="evidence" value="ECO:0007669"/>
    <property type="project" value="UniProtKB-KW"/>
</dbReference>
<feature type="compositionally biased region" description="Basic and acidic residues" evidence="8">
    <location>
        <begin position="370"/>
        <end position="387"/>
    </location>
</feature>
<dbReference type="GO" id="GO:0000122">
    <property type="term" value="P:negative regulation of transcription by RNA polymerase II"/>
    <property type="evidence" value="ECO:0007669"/>
    <property type="project" value="TreeGrafter"/>
</dbReference>
<feature type="compositionally biased region" description="Polar residues" evidence="8">
    <location>
        <begin position="270"/>
        <end position="282"/>
    </location>
</feature>
<dbReference type="GO" id="GO:0006887">
    <property type="term" value="P:exocytosis"/>
    <property type="evidence" value="ECO:0007669"/>
    <property type="project" value="UniProtKB-KW"/>
</dbReference>
<dbReference type="EMBL" id="JAPWDV010000001">
    <property type="protein sequence ID" value="KAJ6222944.1"/>
    <property type="molecule type" value="Genomic_DNA"/>
</dbReference>
<dbReference type="InterPro" id="IPR047144">
    <property type="entry name" value="BCOR-like"/>
</dbReference>
<evidence type="ECO:0000313" key="9">
    <source>
        <dbReference type="EMBL" id="KAJ6222944.1"/>
    </source>
</evidence>
<keyword evidence="5" id="KW-0472">Membrane</keyword>
<protein>
    <recommendedName>
        <fullName evidence="11">BCL-6 corepressor</fullName>
    </recommendedName>
</protein>
<keyword evidence="2" id="KW-0268">Exocytosis</keyword>
<organism evidence="9 10">
    <name type="scientific">Blomia tropicalis</name>
    <name type="common">Mite</name>
    <dbReference type="NCBI Taxonomy" id="40697"/>
    <lineage>
        <taxon>Eukaryota</taxon>
        <taxon>Metazoa</taxon>
        <taxon>Ecdysozoa</taxon>
        <taxon>Arthropoda</taxon>
        <taxon>Chelicerata</taxon>
        <taxon>Arachnida</taxon>
        <taxon>Acari</taxon>
        <taxon>Acariformes</taxon>
        <taxon>Sarcoptiformes</taxon>
        <taxon>Astigmata</taxon>
        <taxon>Glycyphagoidea</taxon>
        <taxon>Echimyopodidae</taxon>
        <taxon>Blomia</taxon>
    </lineage>
</organism>